<feature type="compositionally biased region" description="Acidic residues" evidence="6">
    <location>
        <begin position="1008"/>
        <end position="1017"/>
    </location>
</feature>
<evidence type="ECO:0000259" key="9">
    <source>
        <dbReference type="PROSITE" id="PS50221"/>
    </source>
</evidence>
<comment type="caution">
    <text evidence="10">The sequence shown here is derived from an EMBL/GenBank/DDBJ whole genome shotgun (WGS) entry which is preliminary data.</text>
</comment>
<keyword evidence="4 7" id="KW-0472">Membrane</keyword>
<feature type="signal peptide" evidence="8">
    <location>
        <begin position="1"/>
        <end position="17"/>
    </location>
</feature>
<dbReference type="InterPro" id="IPR015915">
    <property type="entry name" value="Kelch-typ_b-propeller"/>
</dbReference>
<organism evidence="10">
    <name type="scientific">Cladocopium goreaui</name>
    <dbReference type="NCBI Taxonomy" id="2562237"/>
    <lineage>
        <taxon>Eukaryota</taxon>
        <taxon>Sar</taxon>
        <taxon>Alveolata</taxon>
        <taxon>Dinophyceae</taxon>
        <taxon>Suessiales</taxon>
        <taxon>Symbiodiniaceae</taxon>
        <taxon>Cladocopium</taxon>
    </lineage>
</organism>
<feature type="transmembrane region" description="Helical" evidence="7">
    <location>
        <begin position="712"/>
        <end position="730"/>
    </location>
</feature>
<dbReference type="PANTHER" id="PTHR23244">
    <property type="entry name" value="KELCH REPEAT DOMAIN"/>
    <property type="match status" value="1"/>
</dbReference>
<feature type="transmembrane region" description="Helical" evidence="7">
    <location>
        <begin position="817"/>
        <end position="844"/>
    </location>
</feature>
<dbReference type="EMBL" id="CAMXCT020000878">
    <property type="protein sequence ID" value="CAL1137663.1"/>
    <property type="molecule type" value="Genomic_DNA"/>
</dbReference>
<reference evidence="10" key="1">
    <citation type="submission" date="2022-10" db="EMBL/GenBank/DDBJ databases">
        <authorList>
            <person name="Chen Y."/>
            <person name="Dougan E. K."/>
            <person name="Chan C."/>
            <person name="Rhodes N."/>
            <person name="Thang M."/>
        </authorList>
    </citation>
    <scope>NUCLEOTIDE SEQUENCE</scope>
</reference>
<dbReference type="SUPFAM" id="SSF117281">
    <property type="entry name" value="Kelch motif"/>
    <property type="match status" value="1"/>
</dbReference>
<evidence type="ECO:0000313" key="11">
    <source>
        <dbReference type="EMBL" id="CAL1137663.1"/>
    </source>
</evidence>
<feature type="chain" id="PRO_5043272093" description="GAIN-B domain-containing protein" evidence="8">
    <location>
        <begin position="18"/>
        <end position="1039"/>
    </location>
</feature>
<dbReference type="GO" id="GO:0016020">
    <property type="term" value="C:membrane"/>
    <property type="evidence" value="ECO:0007669"/>
    <property type="project" value="UniProtKB-SubCell"/>
</dbReference>
<dbReference type="InterPro" id="IPR057244">
    <property type="entry name" value="GAIN_B"/>
</dbReference>
<dbReference type="EMBL" id="CAMXCT030000878">
    <property type="protein sequence ID" value="CAL4771600.1"/>
    <property type="molecule type" value="Genomic_DNA"/>
</dbReference>
<dbReference type="Gene3D" id="2.120.10.80">
    <property type="entry name" value="Kelch-type beta propeller"/>
    <property type="match status" value="2"/>
</dbReference>
<dbReference type="PROSITE" id="PS50221">
    <property type="entry name" value="GAIN_B"/>
    <property type="match status" value="1"/>
</dbReference>
<dbReference type="EMBL" id="CAMXCT010000878">
    <property type="protein sequence ID" value="CAI3984288.1"/>
    <property type="molecule type" value="Genomic_DNA"/>
</dbReference>
<keyword evidence="5" id="KW-1015">Disulfide bond</keyword>
<evidence type="ECO:0000256" key="6">
    <source>
        <dbReference type="SAM" id="MobiDB-lite"/>
    </source>
</evidence>
<dbReference type="OrthoDB" id="10250130at2759"/>
<dbReference type="Proteomes" id="UP001152797">
    <property type="component" value="Unassembled WGS sequence"/>
</dbReference>
<evidence type="ECO:0000256" key="4">
    <source>
        <dbReference type="ARBA" id="ARBA00023136"/>
    </source>
</evidence>
<keyword evidence="8" id="KW-0732">Signal</keyword>
<evidence type="ECO:0000313" key="12">
    <source>
        <dbReference type="Proteomes" id="UP001152797"/>
    </source>
</evidence>
<evidence type="ECO:0000256" key="2">
    <source>
        <dbReference type="ARBA" id="ARBA00022692"/>
    </source>
</evidence>
<dbReference type="InterPro" id="IPR000203">
    <property type="entry name" value="GPS"/>
</dbReference>
<dbReference type="Pfam" id="PF24681">
    <property type="entry name" value="Kelch_KLHDC2_KLHL20_DRC7"/>
    <property type="match status" value="1"/>
</dbReference>
<gene>
    <name evidence="10" type="ORF">C1SCF055_LOCUS11831</name>
</gene>
<evidence type="ECO:0000256" key="7">
    <source>
        <dbReference type="SAM" id="Phobius"/>
    </source>
</evidence>
<evidence type="ECO:0000256" key="3">
    <source>
        <dbReference type="ARBA" id="ARBA00022989"/>
    </source>
</evidence>
<keyword evidence="3 7" id="KW-1133">Transmembrane helix</keyword>
<feature type="region of interest" description="Disordered" evidence="6">
    <location>
        <begin position="990"/>
        <end position="1018"/>
    </location>
</feature>
<dbReference type="Gene3D" id="2.60.220.50">
    <property type="match status" value="1"/>
</dbReference>
<comment type="subcellular location">
    <subcellularLocation>
        <location evidence="1">Membrane</location>
    </subcellularLocation>
</comment>
<evidence type="ECO:0000313" key="10">
    <source>
        <dbReference type="EMBL" id="CAI3984288.1"/>
    </source>
</evidence>
<dbReference type="InterPro" id="IPR046338">
    <property type="entry name" value="GAIN_dom_sf"/>
</dbReference>
<accession>A0A9P1FQ52</accession>
<feature type="domain" description="GAIN-B" evidence="9">
    <location>
        <begin position="380"/>
        <end position="535"/>
    </location>
</feature>
<feature type="transmembrane region" description="Helical" evidence="7">
    <location>
        <begin position="782"/>
        <end position="805"/>
    </location>
</feature>
<dbReference type="AlphaFoldDB" id="A0A9P1FQ52"/>
<feature type="transmembrane region" description="Helical" evidence="7">
    <location>
        <begin position="750"/>
        <end position="770"/>
    </location>
</feature>
<dbReference type="SMART" id="SM00303">
    <property type="entry name" value="GPS"/>
    <property type="match status" value="1"/>
</dbReference>
<evidence type="ECO:0000256" key="8">
    <source>
        <dbReference type="SAM" id="SignalP"/>
    </source>
</evidence>
<feature type="transmembrane region" description="Helical" evidence="7">
    <location>
        <begin position="561"/>
        <end position="580"/>
    </location>
</feature>
<keyword evidence="2 7" id="KW-0812">Transmembrane</keyword>
<dbReference type="PANTHER" id="PTHR23244:SF471">
    <property type="entry name" value="GUANINE NUCLEOTIDE-BINDING PROTEIN SUBUNIT BETA 1-RELATED"/>
    <property type="match status" value="1"/>
</dbReference>
<proteinExistence type="predicted"/>
<keyword evidence="12" id="KW-1185">Reference proteome</keyword>
<dbReference type="Pfam" id="PF01825">
    <property type="entry name" value="GPS"/>
    <property type="match status" value="1"/>
</dbReference>
<evidence type="ECO:0000256" key="1">
    <source>
        <dbReference type="ARBA" id="ARBA00004370"/>
    </source>
</evidence>
<reference evidence="11" key="2">
    <citation type="submission" date="2024-04" db="EMBL/GenBank/DDBJ databases">
        <authorList>
            <person name="Chen Y."/>
            <person name="Shah S."/>
            <person name="Dougan E. K."/>
            <person name="Thang M."/>
            <person name="Chan C."/>
        </authorList>
    </citation>
    <scope>NUCLEOTIDE SEQUENCE [LARGE SCALE GENOMIC DNA]</scope>
</reference>
<protein>
    <recommendedName>
        <fullName evidence="9">GAIN-B domain-containing protein</fullName>
    </recommendedName>
</protein>
<sequence>MRTIGIAFLAQLLAATAEWSGSSFSDGNFRVQSACSALLHGEMFTFGGRGFDNSVASPSFDYINQIWAYNVTSDTWRNASAAGAPTERWEASMVVVGSTLLIYGGDGPSYSGDLFSYDTTSSSWSELTPVGGVPPTRRAHAAVLDGVGRMWILGGYYSNIPQFDTWIYDVTGNSWSQAADGPFPLMYHSAVYEPFGTGMIWMFAGSPVGSGGWFSSKELWCLDIQANTWSNFTQPGGPGGRRSHVAVYAQSQGTRGTMWIHGGYYYDGSETKYSDVWSYEIAGSTWTEFTSISSMARYMHVAVFDSSTSVMWIYAGTWSSVMDLVDAYWTVPTTTTTTTGLPVNAAEALTSLETRQAQIAAALRSAASNVTGPDGVTLDETVEATSGSASLSKRLLAPASGLSFSYQGVTVELPGALLETLQDGFVLSLALIDSNSSLFEFFEAPPAVLASPMASVQLYTSDGLGVSQLAAPLLVSFPRPTLEGRFRPQCVFWDEGLQAWSSAGVSLVSESADQVTCAAEHLSLLALLLMPFACSNAAAIFSQEGVDLLLDFSWAGQLPAVMTWFLLLVGLGFLILALWLDKRHQALRRMQLKRLETSELVKYTKKTSMELPEEKIQFHPATLKKILLNALHTKILISELGVDLAFLKQLYVTGGFSPVHAEAKALLEKFYGSSLLAKSVWLFRMHCSWLKFSHPMMQSTSLQRSAETLAKFWSGLALVALWYSSTALAAHQPADCDGVKGLLEMIVRGFVVSTVGAIVGLLPVLVLIIIQQKVMRKMGLAAVIVFWSFIVLYFLLSLFVVLVFIASVSSADGVDFLVGVLTAVLRTILVTPWLAVSFFLLVIASVEVDVASSLPFQSVSKETGRFLRVDVESLSLTSQESGRSFCFKCQVSGFEHVITVKEQDADAPGVSFTGLAEHHLLLLSVYESKEQNDSSTKLSLFGAAAVLAGELEKSQELPLQCHGQTLEPMLRLTVTLSETEAMEFPTLEQQNATATGSGEAANPVGSGEAEEAAEENVEVQVVSFRSNDNVDDGIHTGSF</sequence>
<name>A0A9P1FQ52_9DINO</name>
<evidence type="ECO:0000256" key="5">
    <source>
        <dbReference type="ARBA" id="ARBA00023157"/>
    </source>
</evidence>